<dbReference type="Proteomes" id="UP000229366">
    <property type="component" value="Unassembled WGS sequence"/>
</dbReference>
<keyword evidence="2" id="KW-1185">Reference proteome</keyword>
<gene>
    <name evidence="1" type="ORF">B0G85_0282</name>
</gene>
<name>A0A2M8VYH1_9BURK</name>
<dbReference type="OrthoDB" id="9129825at2"/>
<reference evidence="1 2" key="1">
    <citation type="submission" date="2017-11" db="EMBL/GenBank/DDBJ databases">
        <title>Genomic Encyclopedia of Type Strains, Phase III (KMG-III): the genomes of soil and plant-associated and newly described type strains.</title>
        <authorList>
            <person name="Whitman W."/>
        </authorList>
    </citation>
    <scope>NUCLEOTIDE SEQUENCE [LARGE SCALE GENOMIC DNA]</scope>
    <source>
        <strain evidence="1 2">UB-Domo-W1</strain>
    </source>
</reference>
<comment type="caution">
    <text evidence="1">The sequence shown here is derived from an EMBL/GenBank/DDBJ whole genome shotgun (WGS) entry which is preliminary data.</text>
</comment>
<dbReference type="AlphaFoldDB" id="A0A2M8VYH1"/>
<evidence type="ECO:0000313" key="1">
    <source>
        <dbReference type="EMBL" id="PJI82893.1"/>
    </source>
</evidence>
<proteinExistence type="predicted"/>
<sequence>MHLFSENLAVEISSYYRNLALGHGVIPKVFTLVNSEGSQYLFFVDDLQMEVEKENQFLTYIVQEHQAVCYARGTLVILEKSQQLIEFAVIDHDDEEAIVCSAELMRDLEDRPVGLTEFEKTLAPKKTIFFGGLFKPLQLSEDQVEEFEALWNEMRPKILHRMMEA</sequence>
<evidence type="ECO:0000313" key="2">
    <source>
        <dbReference type="Proteomes" id="UP000229366"/>
    </source>
</evidence>
<accession>A0A2M8VYH1</accession>
<dbReference type="RefSeq" id="WP_100378653.1">
    <property type="nucleotide sequence ID" value="NZ_CBCSBW010000001.1"/>
</dbReference>
<protein>
    <submittedName>
        <fullName evidence="1">Uncharacterized protein</fullName>
    </submittedName>
</protein>
<dbReference type="EMBL" id="PGTX01000001">
    <property type="protein sequence ID" value="PJI82893.1"/>
    <property type="molecule type" value="Genomic_DNA"/>
</dbReference>
<organism evidence="1 2">
    <name type="scientific">Polynucleobacter brandtiae</name>
    <dbReference type="NCBI Taxonomy" id="1938816"/>
    <lineage>
        <taxon>Bacteria</taxon>
        <taxon>Pseudomonadati</taxon>
        <taxon>Pseudomonadota</taxon>
        <taxon>Betaproteobacteria</taxon>
        <taxon>Burkholderiales</taxon>
        <taxon>Burkholderiaceae</taxon>
        <taxon>Polynucleobacter</taxon>
    </lineage>
</organism>